<dbReference type="Gene3D" id="3.40.50.1980">
    <property type="entry name" value="Nitrogenase molybdenum iron protein domain"/>
    <property type="match status" value="1"/>
</dbReference>
<sequence length="115" mass="13039">MSSWLQYGSLYFRSFHDFVQHAGGQPGSDVLGLENSSSASIEHIIEMDPDYIILAEWSATSDEFTELIESEGFQTLSAVENDLVKQMPAKDISQANRFVVDQLEELSEWFQEDVE</sequence>
<reference evidence="2" key="1">
    <citation type="submission" date="2022-07" db="EMBL/GenBank/DDBJ databases">
        <title>FELIX.</title>
        <authorList>
            <person name="Wan K.H."/>
            <person name="Park S."/>
            <person name="Lawrence Q."/>
            <person name="Eichenberger J.P."/>
            <person name="Booth B.W."/>
            <person name="Piaggio A.J."/>
            <person name="Chandler J.C."/>
            <person name="Franklin A.B."/>
            <person name="Celniker S.E."/>
        </authorList>
    </citation>
    <scope>NUCLEOTIDE SEQUENCE</scope>
    <source>
        <strain evidence="2">QA-1986 374</strain>
    </source>
</reference>
<keyword evidence="3" id="KW-1185">Reference proteome</keyword>
<proteinExistence type="predicted"/>
<evidence type="ECO:0000313" key="3">
    <source>
        <dbReference type="Proteomes" id="UP001059773"/>
    </source>
</evidence>
<dbReference type="InterPro" id="IPR002491">
    <property type="entry name" value="ABC_transptr_periplasmic_BD"/>
</dbReference>
<evidence type="ECO:0000313" key="2">
    <source>
        <dbReference type="EMBL" id="UUI05567.1"/>
    </source>
</evidence>
<evidence type="ECO:0000259" key="1">
    <source>
        <dbReference type="PROSITE" id="PS50983"/>
    </source>
</evidence>
<dbReference type="Proteomes" id="UP001059773">
    <property type="component" value="Chromosome"/>
</dbReference>
<feature type="domain" description="Fe/B12 periplasmic-binding" evidence="1">
    <location>
        <begin position="1"/>
        <end position="114"/>
    </location>
</feature>
<gene>
    <name evidence="2" type="ORF">NP439_13465</name>
</gene>
<dbReference type="SUPFAM" id="SSF53807">
    <property type="entry name" value="Helical backbone' metal receptor"/>
    <property type="match status" value="1"/>
</dbReference>
<accession>A0ABY5JYR9</accession>
<dbReference type="PROSITE" id="PS50983">
    <property type="entry name" value="FE_B12_PBP"/>
    <property type="match status" value="1"/>
</dbReference>
<organism evidence="2 3">
    <name type="scientific">Oceanobacillus jeddahense</name>
    <dbReference type="NCBI Taxonomy" id="1462527"/>
    <lineage>
        <taxon>Bacteria</taxon>
        <taxon>Bacillati</taxon>
        <taxon>Bacillota</taxon>
        <taxon>Bacilli</taxon>
        <taxon>Bacillales</taxon>
        <taxon>Bacillaceae</taxon>
        <taxon>Oceanobacillus</taxon>
    </lineage>
</organism>
<dbReference type="EMBL" id="CP101914">
    <property type="protein sequence ID" value="UUI05567.1"/>
    <property type="molecule type" value="Genomic_DNA"/>
</dbReference>
<protein>
    <submittedName>
        <fullName evidence="2">ABC transporter substrate-binding protein</fullName>
    </submittedName>
</protein>
<dbReference type="RefSeq" id="WP_256710402.1">
    <property type="nucleotide sequence ID" value="NZ_CP101914.1"/>
</dbReference>
<dbReference type="Pfam" id="PF01497">
    <property type="entry name" value="Peripla_BP_2"/>
    <property type="match status" value="1"/>
</dbReference>
<name>A0ABY5JYR9_9BACI</name>